<reference evidence="1 2" key="1">
    <citation type="submission" date="2019-03" db="EMBL/GenBank/DDBJ databases">
        <title>Genomic Encyclopedia of Type Strains, Phase IV (KMG-IV): sequencing the most valuable type-strain genomes for metagenomic binning, comparative biology and taxonomic classification.</title>
        <authorList>
            <person name="Goeker M."/>
        </authorList>
    </citation>
    <scope>NUCLEOTIDE SEQUENCE [LARGE SCALE GENOMIC DNA]</scope>
    <source>
        <strain evidence="1 2">DSM 13587</strain>
    </source>
</reference>
<proteinExistence type="predicted"/>
<organism evidence="1 2">
    <name type="scientific">Thiobaca trueperi</name>
    <dbReference type="NCBI Taxonomy" id="127458"/>
    <lineage>
        <taxon>Bacteria</taxon>
        <taxon>Pseudomonadati</taxon>
        <taxon>Pseudomonadota</taxon>
        <taxon>Gammaproteobacteria</taxon>
        <taxon>Chromatiales</taxon>
        <taxon>Chromatiaceae</taxon>
        <taxon>Thiobaca</taxon>
    </lineage>
</organism>
<gene>
    <name evidence="1" type="ORF">EDC35_10575</name>
</gene>
<evidence type="ECO:0000313" key="2">
    <source>
        <dbReference type="Proteomes" id="UP000295717"/>
    </source>
</evidence>
<keyword evidence="2" id="KW-1185">Reference proteome</keyword>
<evidence type="ECO:0000313" key="1">
    <source>
        <dbReference type="EMBL" id="TCT20636.1"/>
    </source>
</evidence>
<dbReference type="Proteomes" id="UP000295717">
    <property type="component" value="Unassembled WGS sequence"/>
</dbReference>
<dbReference type="RefSeq" id="WP_132977256.1">
    <property type="nucleotide sequence ID" value="NZ_SMAO01000005.1"/>
</dbReference>
<dbReference type="EMBL" id="SMAO01000005">
    <property type="protein sequence ID" value="TCT20636.1"/>
    <property type="molecule type" value="Genomic_DNA"/>
</dbReference>
<sequence length="78" mass="8292">MRALRPVDVPVVFPVADSLADVGRTVMQAVAQGRLTPSEGSTLMSGLSQLGKVIESDELARRIDALERGHTPPETPTP</sequence>
<dbReference type="AlphaFoldDB" id="A0A4R3MYG4"/>
<accession>A0A4R3MYG4</accession>
<name>A0A4R3MYG4_9GAMM</name>
<comment type="caution">
    <text evidence="1">The sequence shown here is derived from an EMBL/GenBank/DDBJ whole genome shotgun (WGS) entry which is preliminary data.</text>
</comment>
<protein>
    <submittedName>
        <fullName evidence="1">Uncharacterized protein</fullName>
    </submittedName>
</protein>
<dbReference type="OrthoDB" id="4774002at2"/>